<evidence type="ECO:0000313" key="2">
    <source>
        <dbReference type="Proteomes" id="UP000265427"/>
    </source>
</evidence>
<accession>A0A397BAB6</accession>
<organism evidence="1 2">
    <name type="scientific">Aphanomyces astaci</name>
    <name type="common">Crayfish plague agent</name>
    <dbReference type="NCBI Taxonomy" id="112090"/>
    <lineage>
        <taxon>Eukaryota</taxon>
        <taxon>Sar</taxon>
        <taxon>Stramenopiles</taxon>
        <taxon>Oomycota</taxon>
        <taxon>Saprolegniomycetes</taxon>
        <taxon>Saprolegniales</taxon>
        <taxon>Verrucalvaceae</taxon>
        <taxon>Aphanomyces</taxon>
    </lineage>
</organism>
<sequence length="323" mass="36808">MENGIPRGTWTTWLTLRAKLTAATRNSKRTTLDEQGAKGIILFQHVSLTFMKNVHRDEYILTSMHIINFMRTYQKAWLDTYVEGKVEHYKSLLRLWQSFAARHRFSQRVPCHTKLPEISMVLIRNDFAATFWNTYSDRNLRDIINADETAVSYDMPPARYGRKSGSRPSVLEPLPPNCTSVCQSLDVGVMGPFKKLLSTLWLEETTVCTAAEKRLTMIKKSFHVFWKASVAREISVAEASAATTAAQATLEEEQVARMTSLGRKFEESLRVTHETRVALEEQVSTMSAHDHNLQDLLRVAQDKAHLAHVLESTDHSSASRLKR</sequence>
<dbReference type="VEuPathDB" id="FungiDB:H257_17700"/>
<proteinExistence type="predicted"/>
<dbReference type="Proteomes" id="UP000265427">
    <property type="component" value="Unassembled WGS sequence"/>
</dbReference>
<protein>
    <recommendedName>
        <fullName evidence="3">DDE-1 domain-containing protein</fullName>
    </recommendedName>
</protein>
<reference evidence="1 2" key="1">
    <citation type="submission" date="2018-08" db="EMBL/GenBank/DDBJ databases">
        <title>Aphanomyces genome sequencing and annotation.</title>
        <authorList>
            <person name="Minardi D."/>
            <person name="Oidtmann B."/>
            <person name="Van Der Giezen M."/>
            <person name="Studholme D.J."/>
        </authorList>
    </citation>
    <scope>NUCLEOTIDE SEQUENCE [LARGE SCALE GENOMIC DNA]</scope>
    <source>
        <strain evidence="1 2">Kv</strain>
    </source>
</reference>
<dbReference type="VEuPathDB" id="FungiDB:H257_16190"/>
<dbReference type="EMBL" id="QUSZ01004352">
    <property type="protein sequence ID" value="RHY14701.1"/>
    <property type="molecule type" value="Genomic_DNA"/>
</dbReference>
<dbReference type="AlphaFoldDB" id="A0A397BAB6"/>
<comment type="caution">
    <text evidence="1">The sequence shown here is derived from an EMBL/GenBank/DDBJ whole genome shotgun (WGS) entry which is preliminary data.</text>
</comment>
<name>A0A397BAB6_APHAT</name>
<evidence type="ECO:0000313" key="1">
    <source>
        <dbReference type="EMBL" id="RHY14701.1"/>
    </source>
</evidence>
<evidence type="ECO:0008006" key="3">
    <source>
        <dbReference type="Google" id="ProtNLM"/>
    </source>
</evidence>
<gene>
    <name evidence="1" type="ORF">DYB36_010191</name>
</gene>